<dbReference type="InterPro" id="IPR027417">
    <property type="entry name" value="P-loop_NTPase"/>
</dbReference>
<reference evidence="9" key="1">
    <citation type="submission" date="2025-08" db="UniProtKB">
        <authorList>
            <consortium name="Ensembl"/>
        </authorList>
    </citation>
    <scope>IDENTIFICATION</scope>
</reference>
<dbReference type="GO" id="GO:0007052">
    <property type="term" value="P:mitotic spindle organization"/>
    <property type="evidence" value="ECO:0007669"/>
    <property type="project" value="TreeGrafter"/>
</dbReference>
<dbReference type="GO" id="GO:0008017">
    <property type="term" value="F:microtubule binding"/>
    <property type="evidence" value="ECO:0007669"/>
    <property type="project" value="InterPro"/>
</dbReference>
<comment type="similarity">
    <text evidence="7">Belongs to the TRAFAC class myosin-kinesin ATPase superfamily. Kinesin family.</text>
</comment>
<dbReference type="SUPFAM" id="SSF52540">
    <property type="entry name" value="P-loop containing nucleoside triphosphate hydrolases"/>
    <property type="match status" value="1"/>
</dbReference>
<dbReference type="OMA" id="DISINCG"/>
<dbReference type="Ensembl" id="ENSMMOT00000000089.1">
    <property type="protein sequence ID" value="ENSMMOP00000000089.1"/>
    <property type="gene ID" value="ENSMMOG00000000080.1"/>
</dbReference>
<dbReference type="Gene3D" id="3.40.850.10">
    <property type="entry name" value="Kinesin motor domain"/>
    <property type="match status" value="1"/>
</dbReference>
<dbReference type="Proteomes" id="UP000261620">
    <property type="component" value="Unplaced"/>
</dbReference>
<dbReference type="GO" id="GO:0051231">
    <property type="term" value="P:spindle elongation"/>
    <property type="evidence" value="ECO:0007669"/>
    <property type="project" value="TreeGrafter"/>
</dbReference>
<evidence type="ECO:0000256" key="5">
    <source>
        <dbReference type="ARBA" id="ARBA00023054"/>
    </source>
</evidence>
<comment type="caution">
    <text evidence="7">Lacks conserved residue(s) required for the propagation of feature annotation.</text>
</comment>
<dbReference type="InterPro" id="IPR001752">
    <property type="entry name" value="Kinesin_motor_dom"/>
</dbReference>
<evidence type="ECO:0000259" key="8">
    <source>
        <dbReference type="PROSITE" id="PS50067"/>
    </source>
</evidence>
<keyword evidence="5" id="KW-0175">Coiled coil</keyword>
<evidence type="ECO:0000256" key="7">
    <source>
        <dbReference type="PROSITE-ProRule" id="PRU00283"/>
    </source>
</evidence>
<evidence type="ECO:0000256" key="2">
    <source>
        <dbReference type="ARBA" id="ARBA00022490"/>
    </source>
</evidence>
<dbReference type="PANTHER" id="PTHR47969">
    <property type="entry name" value="CHROMOSOME-ASSOCIATED KINESIN KIF4A-RELATED"/>
    <property type="match status" value="1"/>
</dbReference>
<dbReference type="GO" id="GO:0007018">
    <property type="term" value="P:microtubule-based movement"/>
    <property type="evidence" value="ECO:0007669"/>
    <property type="project" value="InterPro"/>
</dbReference>
<organism evidence="9 10">
    <name type="scientific">Mola mola</name>
    <name type="common">Ocean sunfish</name>
    <name type="synonym">Tetraodon mola</name>
    <dbReference type="NCBI Taxonomy" id="94237"/>
    <lineage>
        <taxon>Eukaryota</taxon>
        <taxon>Metazoa</taxon>
        <taxon>Chordata</taxon>
        <taxon>Craniata</taxon>
        <taxon>Vertebrata</taxon>
        <taxon>Euteleostomi</taxon>
        <taxon>Actinopterygii</taxon>
        <taxon>Neopterygii</taxon>
        <taxon>Teleostei</taxon>
        <taxon>Neoteleostei</taxon>
        <taxon>Acanthomorphata</taxon>
        <taxon>Eupercaria</taxon>
        <taxon>Tetraodontiformes</taxon>
        <taxon>Molidae</taxon>
        <taxon>Mola</taxon>
    </lineage>
</organism>
<evidence type="ECO:0000256" key="4">
    <source>
        <dbReference type="ARBA" id="ARBA00022840"/>
    </source>
</evidence>
<dbReference type="GO" id="GO:0005875">
    <property type="term" value="C:microtubule associated complex"/>
    <property type="evidence" value="ECO:0007669"/>
    <property type="project" value="TreeGrafter"/>
</dbReference>
<keyword evidence="3" id="KW-0547">Nucleotide-binding</keyword>
<keyword evidence="6" id="KW-0206">Cytoskeleton</keyword>
<evidence type="ECO:0000313" key="9">
    <source>
        <dbReference type="Ensembl" id="ENSMMOP00000000089.1"/>
    </source>
</evidence>
<dbReference type="AlphaFoldDB" id="A0A3Q3VVD4"/>
<dbReference type="InterPro" id="IPR036961">
    <property type="entry name" value="Kinesin_motor_dom_sf"/>
</dbReference>
<evidence type="ECO:0000256" key="6">
    <source>
        <dbReference type="ARBA" id="ARBA00023212"/>
    </source>
</evidence>
<proteinExistence type="inferred from homology"/>
<sequence>MKDTKKEGHSRMNEHSSRSHAILTVHLNQCCHGNSSLKSLLSSKLCLIDLAGSERAGKTGNTGARLKESAHVNTGLLALGNVIRALSDPRSQRGNSVNGAHIPYRDAKITRLLRDSLGGTAHTLMVACVSPSDHSVAETLSVLQFASKARHVRNHPAAVPAHREQVQAEVYRSLQRMRLQRAQLQAGLRQHAETREDHNELDHNGVRYTFTPVYSESGNLS</sequence>
<dbReference type="PANTHER" id="PTHR47969:SF15">
    <property type="entry name" value="CHROMOSOME-ASSOCIATED KINESIN KIF4A-RELATED"/>
    <property type="match status" value="1"/>
</dbReference>
<name>A0A3Q3VVD4_MOLML</name>
<dbReference type="STRING" id="94237.ENSMMOP00000000089"/>
<evidence type="ECO:0000313" key="10">
    <source>
        <dbReference type="Proteomes" id="UP000261620"/>
    </source>
</evidence>
<dbReference type="SMART" id="SM00129">
    <property type="entry name" value="KISc"/>
    <property type="match status" value="1"/>
</dbReference>
<dbReference type="GO" id="GO:0003777">
    <property type="term" value="F:microtubule motor activity"/>
    <property type="evidence" value="ECO:0007669"/>
    <property type="project" value="InterPro"/>
</dbReference>
<accession>A0A3Q3VVD4</accession>
<dbReference type="InterPro" id="IPR027640">
    <property type="entry name" value="Kinesin-like_fam"/>
</dbReference>
<dbReference type="PROSITE" id="PS00411">
    <property type="entry name" value="KINESIN_MOTOR_1"/>
    <property type="match status" value="1"/>
</dbReference>
<dbReference type="PRINTS" id="PR00380">
    <property type="entry name" value="KINESINHEAVY"/>
</dbReference>
<dbReference type="InterPro" id="IPR019821">
    <property type="entry name" value="Kinesin_motor_CS"/>
</dbReference>
<dbReference type="PROSITE" id="PS50067">
    <property type="entry name" value="KINESIN_MOTOR_2"/>
    <property type="match status" value="1"/>
</dbReference>
<reference evidence="9" key="2">
    <citation type="submission" date="2025-09" db="UniProtKB">
        <authorList>
            <consortium name="Ensembl"/>
        </authorList>
    </citation>
    <scope>IDENTIFICATION</scope>
</reference>
<dbReference type="GO" id="GO:0005524">
    <property type="term" value="F:ATP binding"/>
    <property type="evidence" value="ECO:0007669"/>
    <property type="project" value="UniProtKB-KW"/>
</dbReference>
<keyword evidence="10" id="KW-1185">Reference proteome</keyword>
<dbReference type="Pfam" id="PF00225">
    <property type="entry name" value="Kinesin"/>
    <property type="match status" value="1"/>
</dbReference>
<evidence type="ECO:0000256" key="3">
    <source>
        <dbReference type="ARBA" id="ARBA00022741"/>
    </source>
</evidence>
<keyword evidence="4" id="KW-0067">ATP-binding</keyword>
<comment type="subcellular location">
    <subcellularLocation>
        <location evidence="1">Cytoplasm</location>
        <location evidence="1">Cytoskeleton</location>
    </subcellularLocation>
</comment>
<evidence type="ECO:0000256" key="1">
    <source>
        <dbReference type="ARBA" id="ARBA00004245"/>
    </source>
</evidence>
<protein>
    <recommendedName>
        <fullName evidence="8">Kinesin motor domain-containing protein</fullName>
    </recommendedName>
</protein>
<keyword evidence="2" id="KW-0963">Cytoplasm</keyword>
<feature type="domain" description="Kinesin motor" evidence="8">
    <location>
        <begin position="1"/>
        <end position="152"/>
    </location>
</feature>